<feature type="region of interest" description="Disordered" evidence="1">
    <location>
        <begin position="867"/>
        <end position="890"/>
    </location>
</feature>
<feature type="transmembrane region" description="Helical" evidence="2">
    <location>
        <begin position="1602"/>
        <end position="1624"/>
    </location>
</feature>
<feature type="compositionally biased region" description="Gly residues" evidence="1">
    <location>
        <begin position="356"/>
        <end position="386"/>
    </location>
</feature>
<comment type="caution">
    <text evidence="3">The sequence shown here is derived from an EMBL/GenBank/DDBJ whole genome shotgun (WGS) entry which is preliminary data.</text>
</comment>
<dbReference type="PANTHER" id="PTHR10877:SF183">
    <property type="entry name" value="AT14535P-RELATED"/>
    <property type="match status" value="1"/>
</dbReference>
<feature type="compositionally biased region" description="Polar residues" evidence="1">
    <location>
        <begin position="877"/>
        <end position="889"/>
    </location>
</feature>
<evidence type="ECO:0000256" key="2">
    <source>
        <dbReference type="SAM" id="Phobius"/>
    </source>
</evidence>
<feature type="transmembrane region" description="Helical" evidence="2">
    <location>
        <begin position="1334"/>
        <end position="1356"/>
    </location>
</feature>
<feature type="compositionally biased region" description="Gly residues" evidence="1">
    <location>
        <begin position="233"/>
        <end position="342"/>
    </location>
</feature>
<keyword evidence="2" id="KW-0812">Transmembrane</keyword>
<evidence type="ECO:0000313" key="3">
    <source>
        <dbReference type="EMBL" id="KAK3237812.1"/>
    </source>
</evidence>
<feature type="region of interest" description="Disordered" evidence="1">
    <location>
        <begin position="233"/>
        <end position="411"/>
    </location>
</feature>
<evidence type="ECO:0000313" key="4">
    <source>
        <dbReference type="Proteomes" id="UP001190700"/>
    </source>
</evidence>
<gene>
    <name evidence="3" type="ORF">CYMTET_52134</name>
</gene>
<evidence type="ECO:0000256" key="1">
    <source>
        <dbReference type="SAM" id="MobiDB-lite"/>
    </source>
</evidence>
<keyword evidence="4" id="KW-1185">Reference proteome</keyword>
<dbReference type="InterPro" id="IPR051223">
    <property type="entry name" value="Polycystin"/>
</dbReference>
<feature type="compositionally biased region" description="Gly residues" evidence="1">
    <location>
        <begin position="111"/>
        <end position="167"/>
    </location>
</feature>
<dbReference type="Proteomes" id="UP001190700">
    <property type="component" value="Unassembled WGS sequence"/>
</dbReference>
<organism evidence="3 4">
    <name type="scientific">Cymbomonas tetramitiformis</name>
    <dbReference type="NCBI Taxonomy" id="36881"/>
    <lineage>
        <taxon>Eukaryota</taxon>
        <taxon>Viridiplantae</taxon>
        <taxon>Chlorophyta</taxon>
        <taxon>Pyramimonadophyceae</taxon>
        <taxon>Pyramimonadales</taxon>
        <taxon>Pyramimonadaceae</taxon>
        <taxon>Cymbomonas</taxon>
    </lineage>
</organism>
<feature type="transmembrane region" description="Helical" evidence="2">
    <location>
        <begin position="1673"/>
        <end position="1697"/>
    </location>
</feature>
<feature type="transmembrane region" description="Helical" evidence="2">
    <location>
        <begin position="1482"/>
        <end position="1500"/>
    </location>
</feature>
<feature type="region of interest" description="Disordered" evidence="1">
    <location>
        <begin position="1071"/>
        <end position="1120"/>
    </location>
</feature>
<dbReference type="PANTHER" id="PTHR10877">
    <property type="entry name" value="POLYCYSTIN FAMILY MEMBER"/>
    <property type="match status" value="1"/>
</dbReference>
<protein>
    <recommendedName>
        <fullName evidence="5">Polycystin cation channel PKD1/PKD2 domain-containing protein</fullName>
    </recommendedName>
</protein>
<dbReference type="EMBL" id="LGRX02034431">
    <property type="protein sequence ID" value="KAK3237812.1"/>
    <property type="molecule type" value="Genomic_DNA"/>
</dbReference>
<feature type="compositionally biased region" description="Gly residues" evidence="1">
    <location>
        <begin position="190"/>
        <end position="219"/>
    </location>
</feature>
<keyword evidence="2" id="KW-0472">Membrane</keyword>
<name>A0AAE0BJT5_9CHLO</name>
<sequence>MSLGGGNEGSIDSSSGAAEGGAVSMPRDNSTGIGGDDAVSTGNYDSNGDMLNDNPGDGGGDTGGTGDGGANVGGTVDGGGNAGGTGDGSNNTGGIGDGGDIVEGTGDDAGNAGGIIGGAGNTGGTGDGGGNTGGTEDGGGNTGGIGDGVGNVGGIGDGSGNTGGTGDGASNAGGIDDGAGNAGSTVDGGDNAGGTEDGGSTAGGAGDGDGNAGGIGDGGGNAGSIGDGGVNASGTADGGGNTGGTADGGGNTGGTADGGGNTGGTADGGGDAGDTADGGGNTGGTADGGGNAGDTADGGGNTGGTTDGGGDAGDTADGGGDAGDTADGGGNAGGTADGGGDAGDTADGGKNAGDTADGGGNAGGTADGGGDDGGIADGGGNTGGTADGDINAGGTADITMNSSPPYIPPPALPSTSSIGLVFLTSSSHNSASASCCMISPPPPPPFPVVEELLYDQEEIAYDEPPDAEAPVITLHGQSTVEVLQYEAYVDPGASVLDLRDGVVEVVVRGLDDVDTSKLTTEGAPYLVSYAASDSAGNTAVEWTRQDQLNEELGQLHLIGQAVVQIAQGSRYAACDRNLSRYDSQCDPGATATDAADGLLTQFVTVCATPQVPNYYVNRGISGCDVGSSSPAGLYNLTFGVENSLGQEVTVVRSVVVEARCAVAEKLCDDQVSCSVDGVCLADLQATAASSSQQETASATNTDPIIALVTNEAVTRYVDVKQYSEYAACGVDQSPTREFLCEPGAQATDAEDGNLTAEILSCPPPCVTAVACSGHRFRPHGEGAEAKGIQGCLNTSAEVGTMFQLDFVVYDFNYPAASSTVSRYITIVSTCDIGEFYCDGVCSPLDCAERDSLLDLFNGATRRRLLQTEPHGSEPQAAVNSTQGGATSGNSEEELRIALAEEVVARQAGYAELEAQVAKVQAALQSNLQHLAAGVWAEELMEVWVARLEQEMANQANLLQAAEEALRNIARFVQATALQQEALAATETQLAASQYARDAFLDMPTSQPPPPPSCNAYSDEPRELRFNVPTSDVQVHHPAPACPPPPTSEAVHMLNSTAASGGEVYWPSPEIDEKGEPPLAQDAGGVGSRRHLQRAKGGGGKGKSAADAVKEGPAVSEDGGDGAFDAVVLDDSFKVSNYLARRANRVTGGMSLELRRQERVLPDSAACTTRFRHLNAPCQARDVMSQEASAQRYGLDPVFNLASSMYDPAVVMAADAYYNTSNKSGHVAPPLLPSQVLEVRISTEPYFPYPFVEREGVYTVWIDAGLVSQRAQQLLKLMEEGNFLDSSSRSLVATLVTYQASHQVFAVQRMEFLWMAGGYVRASYHINTVATLSEWSWLDLLIALWAAVISINFFLALHAWLSVAATGLRRQQSAQETLAMLSAALLLDLQSASSGMSLWGPQLAAAALWYYYQRMKADLTIPMEYAMLDSLYAQANYLLPQKENPLVPQVPSIPRWALEDDDAGTAAYARTLQQLDSLHQMHAMLWCLQSLAIMLVLWSILKTLGFHKRMNFVLATLSVCASEAGAMASRLLESMEDVRREAEHLSTVGGQGGDAAEARSEGEQSGASPEQAMALAEGELIFSCGGSGLVHGWGGAEECTVELANFFFVLGIIEIEFGMLGHILFGAVFEEYSAGGTAITNALMFVVAGDWGLLNPILSPHAKGLDYGWLDWAVVWSFVLSHIILSFLVLLNMLMAILGDAQAEVKEGFEGQMKRVKGGLFVAHDDGRYIAPGFFEEVWSVGSSFLTNPMKKDEQLVAKLVEMARSWQCMETGEVKIENAPEPGQHQVPDERTQSTSASDSLELCGALKLSQESAADPSTKECFVDLVEELLPHFKHLKNIREGEVQEQREAEKEHNICLRNQQRRLMKACSELHKLQTNHYLKQMQRLDNLAVLKPDLTSSRGICNGMAMKPEMSADKLHPEREEWTATGSSWADLEQVRAYFG</sequence>
<feature type="compositionally biased region" description="Gly residues" evidence="1">
    <location>
        <begin position="56"/>
        <end position="101"/>
    </location>
</feature>
<feature type="region of interest" description="Disordered" evidence="1">
    <location>
        <begin position="1542"/>
        <end position="1568"/>
    </location>
</feature>
<reference evidence="3 4" key="1">
    <citation type="journal article" date="2015" name="Genome Biol. Evol.">
        <title>Comparative Genomics of a Bacterivorous Green Alga Reveals Evolutionary Causalities and Consequences of Phago-Mixotrophic Mode of Nutrition.</title>
        <authorList>
            <person name="Burns J.A."/>
            <person name="Paasch A."/>
            <person name="Narechania A."/>
            <person name="Kim E."/>
        </authorList>
    </citation>
    <scope>NUCLEOTIDE SEQUENCE [LARGE SCALE GENOMIC DNA]</scope>
    <source>
        <strain evidence="3 4">PLY_AMNH</strain>
    </source>
</reference>
<dbReference type="InterPro" id="IPR013783">
    <property type="entry name" value="Ig-like_fold"/>
</dbReference>
<feature type="region of interest" description="Disordered" evidence="1">
    <location>
        <begin position="1"/>
        <end position="219"/>
    </location>
</feature>
<dbReference type="Gene3D" id="2.60.40.10">
    <property type="entry name" value="Immunoglobulins"/>
    <property type="match status" value="1"/>
</dbReference>
<keyword evidence="2" id="KW-1133">Transmembrane helix</keyword>
<feature type="compositionally biased region" description="Low complexity" evidence="1">
    <location>
        <begin position="343"/>
        <end position="355"/>
    </location>
</feature>
<evidence type="ECO:0008006" key="5">
    <source>
        <dbReference type="Google" id="ProtNLM"/>
    </source>
</evidence>
<accession>A0AAE0BJT5</accession>
<proteinExistence type="predicted"/>
<feature type="transmembrane region" description="Helical" evidence="2">
    <location>
        <begin position="1631"/>
        <end position="1653"/>
    </location>
</feature>
<feature type="compositionally biased region" description="Low complexity" evidence="1">
    <location>
        <begin position="9"/>
        <end position="24"/>
    </location>
</feature>